<evidence type="ECO:0000313" key="3">
    <source>
        <dbReference type="EnsemblProtists" id="EOD32231"/>
    </source>
</evidence>
<dbReference type="Pfam" id="PF22600">
    <property type="entry name" value="MTPAP-like_central"/>
    <property type="match status" value="1"/>
</dbReference>
<sequence length="636" mass="66707">MDAEADEARRRAVARAAAADAAEGERRRRISIMQLEELEEIRLRRWMQRAAIAAMERERERRVEEREELESEGALANSIARRRAQHVAKAAIEAERARRLSVLRLVQAQTDTKRAARRAVAVAAMEEERARQLYASAASAFLSASRRRRCSGSRATASRSGTPPLEHQRGPLLRRAAPACAAAAAVAAAAEAAEAAAAEAGQGCSSASDDADSDAGEGADGTGGITGLLGASPRLGTGLARRQWAAFASGVGLRLSEEEMEERARRRRLASDAARGASARAERLGRISAGESLSPLHAWVARSRAALQVAAARIWPDCTVEVYGSWAAGLQASAPAHHSDVDLLVRGAEPGSCAGGMVGALRELAALLEGEEWISQPTLVSARVPLIKAFAPLPPHLAPLPRSGRLALDISLDDGGHAGASSTAFTKDVLLPSLPALRPTTARAQGAEAPLVLVLKSLLASRGLSDGYTGGLTGYAIVLMAAAVLQHHEASLGRERSLGVGAALACFLETYSRDPRHAHAPHRHAVHAVTLDAGARLQPTVVCRSDPLLGGAPLLVQDPLDVENNVGASAFNFPSVQRLLREALERLDTASCCAAGEADARADGGTSGADAIALAEALSLDRHEPQEGAMSDCPRG</sequence>
<dbReference type="Proteomes" id="UP000013827">
    <property type="component" value="Unassembled WGS sequence"/>
</dbReference>
<evidence type="ECO:0000259" key="2">
    <source>
        <dbReference type="Pfam" id="PF22600"/>
    </source>
</evidence>
<name>A0A0D3K8Z6_EMIH1</name>
<dbReference type="Gene3D" id="3.30.460.10">
    <property type="entry name" value="Beta Polymerase, domain 2"/>
    <property type="match status" value="1"/>
</dbReference>
<dbReference type="AlphaFoldDB" id="A0A0D3K8Z6"/>
<dbReference type="InterPro" id="IPR045862">
    <property type="entry name" value="Trf4-like"/>
</dbReference>
<dbReference type="PANTHER" id="PTHR23092:SF15">
    <property type="entry name" value="INACTIVE NON-CANONICAL POLY(A) RNA POLYMERASE PROTEIN TRF4-2-RELATED"/>
    <property type="match status" value="1"/>
</dbReference>
<dbReference type="GO" id="GO:0031499">
    <property type="term" value="C:TRAMP complex"/>
    <property type="evidence" value="ECO:0007669"/>
    <property type="project" value="TreeGrafter"/>
</dbReference>
<dbReference type="GO" id="GO:1990817">
    <property type="term" value="F:poly(A) RNA polymerase activity"/>
    <property type="evidence" value="ECO:0007669"/>
    <property type="project" value="InterPro"/>
</dbReference>
<reference evidence="4" key="1">
    <citation type="journal article" date="2013" name="Nature">
        <title>Pan genome of the phytoplankton Emiliania underpins its global distribution.</title>
        <authorList>
            <person name="Read B.A."/>
            <person name="Kegel J."/>
            <person name="Klute M.J."/>
            <person name="Kuo A."/>
            <person name="Lefebvre S.C."/>
            <person name="Maumus F."/>
            <person name="Mayer C."/>
            <person name="Miller J."/>
            <person name="Monier A."/>
            <person name="Salamov A."/>
            <person name="Young J."/>
            <person name="Aguilar M."/>
            <person name="Claverie J.M."/>
            <person name="Frickenhaus S."/>
            <person name="Gonzalez K."/>
            <person name="Herman E.K."/>
            <person name="Lin Y.C."/>
            <person name="Napier J."/>
            <person name="Ogata H."/>
            <person name="Sarno A.F."/>
            <person name="Shmutz J."/>
            <person name="Schroeder D."/>
            <person name="de Vargas C."/>
            <person name="Verret F."/>
            <person name="von Dassow P."/>
            <person name="Valentin K."/>
            <person name="Van de Peer Y."/>
            <person name="Wheeler G."/>
            <person name="Dacks J.B."/>
            <person name="Delwiche C.F."/>
            <person name="Dyhrman S.T."/>
            <person name="Glockner G."/>
            <person name="John U."/>
            <person name="Richards T."/>
            <person name="Worden A.Z."/>
            <person name="Zhang X."/>
            <person name="Grigoriev I.V."/>
            <person name="Allen A.E."/>
            <person name="Bidle K."/>
            <person name="Borodovsky M."/>
            <person name="Bowler C."/>
            <person name="Brownlee C."/>
            <person name="Cock J.M."/>
            <person name="Elias M."/>
            <person name="Gladyshev V.N."/>
            <person name="Groth M."/>
            <person name="Guda C."/>
            <person name="Hadaegh A."/>
            <person name="Iglesias-Rodriguez M.D."/>
            <person name="Jenkins J."/>
            <person name="Jones B.M."/>
            <person name="Lawson T."/>
            <person name="Leese F."/>
            <person name="Lindquist E."/>
            <person name="Lobanov A."/>
            <person name="Lomsadze A."/>
            <person name="Malik S.B."/>
            <person name="Marsh M.E."/>
            <person name="Mackinder L."/>
            <person name="Mock T."/>
            <person name="Mueller-Roeber B."/>
            <person name="Pagarete A."/>
            <person name="Parker M."/>
            <person name="Probert I."/>
            <person name="Quesneville H."/>
            <person name="Raines C."/>
            <person name="Rensing S.A."/>
            <person name="Riano-Pachon D.M."/>
            <person name="Richier S."/>
            <person name="Rokitta S."/>
            <person name="Shiraiwa Y."/>
            <person name="Soanes D.M."/>
            <person name="van der Giezen M."/>
            <person name="Wahlund T.M."/>
            <person name="Williams B."/>
            <person name="Wilson W."/>
            <person name="Wolfe G."/>
            <person name="Wurch L.L."/>
        </authorList>
    </citation>
    <scope>NUCLEOTIDE SEQUENCE</scope>
</reference>
<dbReference type="HOGENOM" id="CLU_430512_0_0_1"/>
<dbReference type="SUPFAM" id="SSF81631">
    <property type="entry name" value="PAP/OAS1 substrate-binding domain"/>
    <property type="match status" value="1"/>
</dbReference>
<dbReference type="SUPFAM" id="SSF81301">
    <property type="entry name" value="Nucleotidyltransferase"/>
    <property type="match status" value="1"/>
</dbReference>
<dbReference type="STRING" id="2903.R1F9W6"/>
<dbReference type="RefSeq" id="XP_005784660.1">
    <property type="nucleotide sequence ID" value="XM_005784603.1"/>
</dbReference>
<organism evidence="3 4">
    <name type="scientific">Emiliania huxleyi (strain CCMP1516)</name>
    <dbReference type="NCBI Taxonomy" id="280463"/>
    <lineage>
        <taxon>Eukaryota</taxon>
        <taxon>Haptista</taxon>
        <taxon>Haptophyta</taxon>
        <taxon>Prymnesiophyceae</taxon>
        <taxon>Isochrysidales</taxon>
        <taxon>Noelaerhabdaceae</taxon>
        <taxon>Emiliania</taxon>
    </lineage>
</organism>
<dbReference type="GO" id="GO:0031123">
    <property type="term" value="P:RNA 3'-end processing"/>
    <property type="evidence" value="ECO:0007669"/>
    <property type="project" value="TreeGrafter"/>
</dbReference>
<accession>A0A0D3K8Z6</accession>
<dbReference type="EnsemblProtists" id="EOD32231">
    <property type="protein sequence ID" value="EOD32231"/>
    <property type="gene ID" value="EMIHUDRAFT_434274"/>
</dbReference>
<feature type="region of interest" description="Disordered" evidence="1">
    <location>
        <begin position="203"/>
        <end position="225"/>
    </location>
</feature>
<dbReference type="KEGG" id="ehx:EMIHUDRAFT_434274"/>
<keyword evidence="4" id="KW-1185">Reference proteome</keyword>
<dbReference type="GeneID" id="17277503"/>
<evidence type="ECO:0000313" key="4">
    <source>
        <dbReference type="Proteomes" id="UP000013827"/>
    </source>
</evidence>
<dbReference type="InterPro" id="IPR054708">
    <property type="entry name" value="MTPAP-like_central"/>
</dbReference>
<dbReference type="GO" id="GO:0005730">
    <property type="term" value="C:nucleolus"/>
    <property type="evidence" value="ECO:0007669"/>
    <property type="project" value="TreeGrafter"/>
</dbReference>
<protein>
    <recommendedName>
        <fullName evidence="2">Poly(A) RNA polymerase mitochondrial-like central palm domain-containing protein</fullName>
    </recommendedName>
</protein>
<feature type="domain" description="Poly(A) RNA polymerase mitochondrial-like central palm" evidence="2">
    <location>
        <begin position="302"/>
        <end position="392"/>
    </location>
</feature>
<dbReference type="PANTHER" id="PTHR23092">
    <property type="entry name" value="POLY(A) RNA POLYMERASE"/>
    <property type="match status" value="1"/>
</dbReference>
<dbReference type="InterPro" id="IPR043519">
    <property type="entry name" value="NT_sf"/>
</dbReference>
<reference evidence="3" key="2">
    <citation type="submission" date="2024-10" db="UniProtKB">
        <authorList>
            <consortium name="EnsemblProtists"/>
        </authorList>
    </citation>
    <scope>IDENTIFICATION</scope>
</reference>
<dbReference type="eggNOG" id="KOG1906">
    <property type="taxonomic scope" value="Eukaryota"/>
</dbReference>
<dbReference type="PaxDb" id="2903-EOD32231"/>
<proteinExistence type="predicted"/>
<dbReference type="GO" id="GO:0043634">
    <property type="term" value="P:polyadenylation-dependent ncRNA catabolic process"/>
    <property type="evidence" value="ECO:0007669"/>
    <property type="project" value="TreeGrafter"/>
</dbReference>
<dbReference type="Gene3D" id="1.10.1410.10">
    <property type="match status" value="1"/>
</dbReference>
<evidence type="ECO:0000256" key="1">
    <source>
        <dbReference type="SAM" id="MobiDB-lite"/>
    </source>
</evidence>
<dbReference type="GO" id="GO:0003729">
    <property type="term" value="F:mRNA binding"/>
    <property type="evidence" value="ECO:0007669"/>
    <property type="project" value="TreeGrafter"/>
</dbReference>